<dbReference type="InterPro" id="IPR007110">
    <property type="entry name" value="Ig-like_dom"/>
</dbReference>
<dbReference type="OrthoDB" id="6250964at2759"/>
<evidence type="ECO:0000313" key="3">
    <source>
        <dbReference type="Proteomes" id="UP000562415"/>
    </source>
</evidence>
<protein>
    <submittedName>
        <fullName evidence="2">ICAM5 protein</fullName>
    </submittedName>
</protein>
<sequence>IPYPLPHSLSLILSLIPFPIPYPLPHSLSLILSLIPYLLSHSLSLIPFLIPPPAAAPQMDDRSCPPQQNWTEGQDEALQCWARGKPRPLLECNRAGEPFPAGELRRATRAHAGTYVCSATNRLGTAVRSVTVSVSRECAGGGGG</sequence>
<evidence type="ECO:0000313" key="2">
    <source>
        <dbReference type="EMBL" id="NWS50928.1"/>
    </source>
</evidence>
<feature type="domain" description="Ig-like" evidence="1">
    <location>
        <begin position="57"/>
        <end position="133"/>
    </location>
</feature>
<dbReference type="Gene3D" id="2.60.40.10">
    <property type="entry name" value="Immunoglobulins"/>
    <property type="match status" value="1"/>
</dbReference>
<reference evidence="2 3" key="1">
    <citation type="submission" date="2019-09" db="EMBL/GenBank/DDBJ databases">
        <title>Bird 10,000 Genomes (B10K) Project - Family phase.</title>
        <authorList>
            <person name="Zhang G."/>
        </authorList>
    </citation>
    <scope>NUCLEOTIDE SEQUENCE [LARGE SCALE GENOMIC DNA]</scope>
    <source>
        <strain evidence="2">B10K-DU-017-47</strain>
    </source>
</reference>
<gene>
    <name evidence="2" type="primary">Icam5_1</name>
    <name evidence="2" type="ORF">PROATE_R15206</name>
</gene>
<evidence type="ECO:0000259" key="1">
    <source>
        <dbReference type="PROSITE" id="PS50835"/>
    </source>
</evidence>
<proteinExistence type="predicted"/>
<dbReference type="SUPFAM" id="SSF48726">
    <property type="entry name" value="Immunoglobulin"/>
    <property type="match status" value="1"/>
</dbReference>
<feature type="non-terminal residue" evidence="2">
    <location>
        <position position="144"/>
    </location>
</feature>
<name>A0A7K5G184_PROAR</name>
<dbReference type="InterPro" id="IPR013783">
    <property type="entry name" value="Ig-like_fold"/>
</dbReference>
<keyword evidence="3" id="KW-1185">Reference proteome</keyword>
<dbReference type="InterPro" id="IPR047012">
    <property type="entry name" value="ICAM_VCAM"/>
</dbReference>
<dbReference type="InterPro" id="IPR036179">
    <property type="entry name" value="Ig-like_dom_sf"/>
</dbReference>
<feature type="non-terminal residue" evidence="2">
    <location>
        <position position="1"/>
    </location>
</feature>
<dbReference type="GO" id="GO:0005178">
    <property type="term" value="F:integrin binding"/>
    <property type="evidence" value="ECO:0007669"/>
    <property type="project" value="InterPro"/>
</dbReference>
<organism evidence="2 3">
    <name type="scientific">Probosciger aterrimus</name>
    <name type="common">Palm cockatoo</name>
    <dbReference type="NCBI Taxonomy" id="141839"/>
    <lineage>
        <taxon>Eukaryota</taxon>
        <taxon>Metazoa</taxon>
        <taxon>Chordata</taxon>
        <taxon>Craniata</taxon>
        <taxon>Vertebrata</taxon>
        <taxon>Euteleostomi</taxon>
        <taxon>Archelosauria</taxon>
        <taxon>Archosauria</taxon>
        <taxon>Dinosauria</taxon>
        <taxon>Saurischia</taxon>
        <taxon>Theropoda</taxon>
        <taxon>Coelurosauria</taxon>
        <taxon>Aves</taxon>
        <taxon>Neognathae</taxon>
        <taxon>Neoaves</taxon>
        <taxon>Telluraves</taxon>
        <taxon>Australaves</taxon>
        <taxon>Psittaciformes</taxon>
        <taxon>Cacatuidae</taxon>
        <taxon>Probosciger</taxon>
    </lineage>
</organism>
<accession>A0A7K5G184</accession>
<dbReference type="GO" id="GO:0005886">
    <property type="term" value="C:plasma membrane"/>
    <property type="evidence" value="ECO:0007669"/>
    <property type="project" value="TreeGrafter"/>
</dbReference>
<dbReference type="PROSITE" id="PS50835">
    <property type="entry name" value="IG_LIKE"/>
    <property type="match status" value="1"/>
</dbReference>
<dbReference type="EMBL" id="VYZH01012344">
    <property type="protein sequence ID" value="NWS50928.1"/>
    <property type="molecule type" value="Genomic_DNA"/>
</dbReference>
<dbReference type="PANTHER" id="PTHR13771:SF3">
    <property type="entry name" value="INTERCELLULAR ADHESION MOLECULE 2"/>
    <property type="match status" value="1"/>
</dbReference>
<dbReference type="PANTHER" id="PTHR13771">
    <property type="entry name" value="INTERCELLULAR ADHESION MOLECULE"/>
    <property type="match status" value="1"/>
</dbReference>
<dbReference type="Proteomes" id="UP000562415">
    <property type="component" value="Unassembled WGS sequence"/>
</dbReference>
<comment type="caution">
    <text evidence="2">The sequence shown here is derived from an EMBL/GenBank/DDBJ whole genome shotgun (WGS) entry which is preliminary data.</text>
</comment>
<dbReference type="FunFam" id="2.60.40.10:FF:000641">
    <property type="entry name" value="Intercellular adhesion molecule 1"/>
    <property type="match status" value="1"/>
</dbReference>
<dbReference type="GO" id="GO:0007155">
    <property type="term" value="P:cell adhesion"/>
    <property type="evidence" value="ECO:0007669"/>
    <property type="project" value="InterPro"/>
</dbReference>
<dbReference type="AlphaFoldDB" id="A0A7K5G184"/>